<evidence type="ECO:0000313" key="2">
    <source>
        <dbReference type="Proteomes" id="UP001732700"/>
    </source>
</evidence>
<accession>A0ACD5WY24</accession>
<reference evidence="1" key="1">
    <citation type="submission" date="2021-05" db="EMBL/GenBank/DDBJ databases">
        <authorList>
            <person name="Scholz U."/>
            <person name="Mascher M."/>
            <person name="Fiebig A."/>
        </authorList>
    </citation>
    <scope>NUCLEOTIDE SEQUENCE [LARGE SCALE GENOMIC DNA]</scope>
</reference>
<dbReference type="Proteomes" id="UP001732700">
    <property type="component" value="Chromosome 4C"/>
</dbReference>
<sequence length="147" mass="16453">MSSIALKSLDGSHIKGRCTKLAHTLSLESGACDVELNDLISELGVLQYALPNKSMTGLEIFEYVRAADCYPNIYIAYRILFTLPVTVASAERSFSKVKLLKNHLRPTMSQERLNGLATICIEKKLLDEIDIDTIINDFASRSVRRNF</sequence>
<organism evidence="1 2">
    <name type="scientific">Avena sativa</name>
    <name type="common">Oat</name>
    <dbReference type="NCBI Taxonomy" id="4498"/>
    <lineage>
        <taxon>Eukaryota</taxon>
        <taxon>Viridiplantae</taxon>
        <taxon>Streptophyta</taxon>
        <taxon>Embryophyta</taxon>
        <taxon>Tracheophyta</taxon>
        <taxon>Spermatophyta</taxon>
        <taxon>Magnoliopsida</taxon>
        <taxon>Liliopsida</taxon>
        <taxon>Poales</taxon>
        <taxon>Poaceae</taxon>
        <taxon>BOP clade</taxon>
        <taxon>Pooideae</taxon>
        <taxon>Poodae</taxon>
        <taxon>Poeae</taxon>
        <taxon>Poeae Chloroplast Group 1 (Aveneae type)</taxon>
        <taxon>Aveninae</taxon>
        <taxon>Avena</taxon>
    </lineage>
</organism>
<dbReference type="EnsemblPlants" id="AVESA.00010b.r2.4CG1317570.1">
    <property type="protein sequence ID" value="AVESA.00010b.r2.4CG1317570.1.CDS.1"/>
    <property type="gene ID" value="AVESA.00010b.r2.4CG1317570"/>
</dbReference>
<keyword evidence="2" id="KW-1185">Reference proteome</keyword>
<protein>
    <submittedName>
        <fullName evidence="1">Uncharacterized protein</fullName>
    </submittedName>
</protein>
<evidence type="ECO:0000313" key="1">
    <source>
        <dbReference type="EnsemblPlants" id="AVESA.00010b.r2.4CG1317570.1.CDS.1"/>
    </source>
</evidence>
<proteinExistence type="predicted"/>
<name>A0ACD5WY24_AVESA</name>
<reference evidence="1" key="2">
    <citation type="submission" date="2025-09" db="UniProtKB">
        <authorList>
            <consortium name="EnsemblPlants"/>
        </authorList>
    </citation>
    <scope>IDENTIFICATION</scope>
</reference>